<dbReference type="RefSeq" id="XP_003059852.1">
    <property type="nucleotide sequence ID" value="XM_003059806.1"/>
</dbReference>
<evidence type="ECO:0000256" key="2">
    <source>
        <dbReference type="SAM" id="Phobius"/>
    </source>
</evidence>
<keyword evidence="2" id="KW-0472">Membrane</keyword>
<accession>C1MW28</accession>
<dbReference type="EMBL" id="GG663741">
    <property type="protein sequence ID" value="EEH55804.1"/>
    <property type="molecule type" value="Genomic_DNA"/>
</dbReference>
<feature type="compositionally biased region" description="Low complexity" evidence="1">
    <location>
        <begin position="135"/>
        <end position="149"/>
    </location>
</feature>
<evidence type="ECO:0000313" key="3">
    <source>
        <dbReference type="EMBL" id="EEH55804.1"/>
    </source>
</evidence>
<evidence type="ECO:0000313" key="4">
    <source>
        <dbReference type="Proteomes" id="UP000001876"/>
    </source>
</evidence>
<feature type="transmembrane region" description="Helical" evidence="2">
    <location>
        <begin position="269"/>
        <end position="291"/>
    </location>
</feature>
<dbReference type="AlphaFoldDB" id="C1MW28"/>
<gene>
    <name evidence="3" type="ORF">MICPUCDRAFT_59602</name>
</gene>
<protein>
    <submittedName>
        <fullName evidence="3">Predicted protein</fullName>
    </submittedName>
</protein>
<feature type="transmembrane region" description="Helical" evidence="2">
    <location>
        <begin position="297"/>
        <end position="318"/>
    </location>
</feature>
<proteinExistence type="predicted"/>
<reference evidence="3 4" key="1">
    <citation type="journal article" date="2009" name="Science">
        <title>Green evolution and dynamic adaptations revealed by genomes of the marine picoeukaryotes Micromonas.</title>
        <authorList>
            <person name="Worden A.Z."/>
            <person name="Lee J.H."/>
            <person name="Mock T."/>
            <person name="Rouze P."/>
            <person name="Simmons M.P."/>
            <person name="Aerts A.L."/>
            <person name="Allen A.E."/>
            <person name="Cuvelier M.L."/>
            <person name="Derelle E."/>
            <person name="Everett M.V."/>
            <person name="Foulon E."/>
            <person name="Grimwood J."/>
            <person name="Gundlach H."/>
            <person name="Henrissat B."/>
            <person name="Napoli C."/>
            <person name="McDonald S.M."/>
            <person name="Parker M.S."/>
            <person name="Rombauts S."/>
            <person name="Salamov A."/>
            <person name="Von Dassow P."/>
            <person name="Badger J.H."/>
            <person name="Coutinho P.M."/>
            <person name="Demir E."/>
            <person name="Dubchak I."/>
            <person name="Gentemann C."/>
            <person name="Eikrem W."/>
            <person name="Gready J.E."/>
            <person name="John U."/>
            <person name="Lanier W."/>
            <person name="Lindquist E.A."/>
            <person name="Lucas S."/>
            <person name="Mayer K.F."/>
            <person name="Moreau H."/>
            <person name="Not F."/>
            <person name="Otillar R."/>
            <person name="Panaud O."/>
            <person name="Pangilinan J."/>
            <person name="Paulsen I."/>
            <person name="Piegu B."/>
            <person name="Poliakov A."/>
            <person name="Robbens S."/>
            <person name="Schmutz J."/>
            <person name="Toulza E."/>
            <person name="Wyss T."/>
            <person name="Zelensky A."/>
            <person name="Zhou K."/>
            <person name="Armbrust E.V."/>
            <person name="Bhattacharya D."/>
            <person name="Goodenough U.W."/>
            <person name="Van de Peer Y."/>
            <person name="Grigoriev I.V."/>
        </authorList>
    </citation>
    <scope>NUCLEOTIDE SEQUENCE [LARGE SCALE GENOMIC DNA]</scope>
    <source>
        <strain evidence="3 4">CCMP1545</strain>
    </source>
</reference>
<sequence length="359" mass="39740">MSSGGARRLLRAGARAACNARAPRSIERWRAASGARAWGLETSRGADEWEDARLRFGGRWKRSIGASERHRRWTSSSSSTTTTTTPGEDGADAAVDKPTAGGYEYVNARGKMQPTSETRPSPSPSSDAAAEKDAAATTTTTTAREAPADAAENAYREILGITSLFTGPNSAWSVAFKRRPGFEPSALARREANQYRRVITPRVLRPSPPLACKYLDGPAWSCGPCPAARERPETTEVPADGEFRRAGDVTSCNYARRATESACVSNQIIFFRFFYSTTWVASWIILTQYVVSPLLGPLLPLVSGTPWIRFWICFFAAYKLNKHHALQMPRLMFAMHATRQTGWLVGELVGNFRRRRRWL</sequence>
<evidence type="ECO:0000256" key="1">
    <source>
        <dbReference type="SAM" id="MobiDB-lite"/>
    </source>
</evidence>
<organism evidence="4">
    <name type="scientific">Micromonas pusilla (strain CCMP1545)</name>
    <name type="common">Picoplanktonic green alga</name>
    <dbReference type="NCBI Taxonomy" id="564608"/>
    <lineage>
        <taxon>Eukaryota</taxon>
        <taxon>Viridiplantae</taxon>
        <taxon>Chlorophyta</taxon>
        <taxon>Mamiellophyceae</taxon>
        <taxon>Mamiellales</taxon>
        <taxon>Mamiellaceae</taxon>
        <taxon>Micromonas</taxon>
    </lineage>
</organism>
<name>C1MW28_MICPC</name>
<feature type="compositionally biased region" description="Low complexity" evidence="1">
    <location>
        <begin position="74"/>
        <end position="85"/>
    </location>
</feature>
<feature type="region of interest" description="Disordered" evidence="1">
    <location>
        <begin position="65"/>
        <end position="149"/>
    </location>
</feature>
<dbReference type="Proteomes" id="UP000001876">
    <property type="component" value="Unassembled WGS sequence"/>
</dbReference>
<keyword evidence="2" id="KW-1133">Transmembrane helix</keyword>
<keyword evidence="4" id="KW-1185">Reference proteome</keyword>
<dbReference type="KEGG" id="mpp:MICPUCDRAFT_59602"/>
<dbReference type="GeneID" id="9685581"/>
<keyword evidence="2" id="KW-0812">Transmembrane</keyword>